<dbReference type="EMBL" id="JASMQC010000057">
    <property type="protein sequence ID" value="KAK1928773.1"/>
    <property type="molecule type" value="Genomic_DNA"/>
</dbReference>
<comment type="caution">
    <text evidence="2">The sequence shown here is derived from an EMBL/GenBank/DDBJ whole genome shotgun (WGS) entry which is preliminary data.</text>
</comment>
<evidence type="ECO:0000313" key="2">
    <source>
        <dbReference type="EMBL" id="KAK1928773.1"/>
    </source>
</evidence>
<protein>
    <submittedName>
        <fullName evidence="2">Uncharacterized protein</fullName>
    </submittedName>
</protein>
<keyword evidence="3" id="KW-1185">Reference proteome</keyword>
<evidence type="ECO:0000256" key="1">
    <source>
        <dbReference type="SAM" id="Coils"/>
    </source>
</evidence>
<keyword evidence="1" id="KW-0175">Coiled coil</keyword>
<reference evidence="2" key="1">
    <citation type="submission" date="2023-08" db="EMBL/GenBank/DDBJ databases">
        <title>Reference Genome Resource for the Citrus Pathogen Phytophthora citrophthora.</title>
        <authorList>
            <person name="Moller H."/>
            <person name="Coetzee B."/>
            <person name="Rose L.J."/>
            <person name="Van Niekerk J.M."/>
        </authorList>
    </citation>
    <scope>NUCLEOTIDE SEQUENCE</scope>
    <source>
        <strain evidence="2">STE-U-9442</strain>
    </source>
</reference>
<organism evidence="2 3">
    <name type="scientific">Phytophthora citrophthora</name>
    <dbReference type="NCBI Taxonomy" id="4793"/>
    <lineage>
        <taxon>Eukaryota</taxon>
        <taxon>Sar</taxon>
        <taxon>Stramenopiles</taxon>
        <taxon>Oomycota</taxon>
        <taxon>Peronosporomycetes</taxon>
        <taxon>Peronosporales</taxon>
        <taxon>Peronosporaceae</taxon>
        <taxon>Phytophthora</taxon>
    </lineage>
</organism>
<accession>A0AAD9FYU0</accession>
<gene>
    <name evidence="2" type="ORF">P3T76_015711</name>
</gene>
<proteinExistence type="predicted"/>
<name>A0AAD9FYU0_9STRA</name>
<dbReference type="AlphaFoldDB" id="A0AAD9FYU0"/>
<evidence type="ECO:0000313" key="3">
    <source>
        <dbReference type="Proteomes" id="UP001259832"/>
    </source>
</evidence>
<dbReference type="Proteomes" id="UP001259832">
    <property type="component" value="Unassembled WGS sequence"/>
</dbReference>
<feature type="coiled-coil region" evidence="1">
    <location>
        <begin position="85"/>
        <end position="181"/>
    </location>
</feature>
<sequence length="184" mass="21338">MSIGGIGDTRITSEGSQTMDLRCSSVSYLLSVEQQVDVLNFFEGKASAVHRGRKWAEICKEMKARHPKLDATKVQLQSLCSRGRKKRKQNDLKERDRCYEELEKKNKSSEKKLEENNEEKNKILDHLCESEIKVQQLENLSKEKDDLEARNKKLDALKVERAANKKEIDDLKMELARTRNRSMI</sequence>